<evidence type="ECO:0000256" key="4">
    <source>
        <dbReference type="SAM" id="SignalP"/>
    </source>
</evidence>
<evidence type="ECO:0000256" key="3">
    <source>
        <dbReference type="ARBA" id="ARBA00022825"/>
    </source>
</evidence>
<dbReference type="GeneID" id="73325475"/>
<keyword evidence="7" id="KW-1185">Reference proteome</keyword>
<dbReference type="Pfam" id="PF05922">
    <property type="entry name" value="Inhibitor_I9"/>
    <property type="match status" value="1"/>
</dbReference>
<evidence type="ECO:0000313" key="7">
    <source>
        <dbReference type="Proteomes" id="UP001055115"/>
    </source>
</evidence>
<dbReference type="InterPro" id="IPR036852">
    <property type="entry name" value="Peptidase_S8/S53_dom_sf"/>
</dbReference>
<reference evidence="6 7" key="1">
    <citation type="submission" date="2022-03" db="EMBL/GenBank/DDBJ databases">
        <title>Genome data of Colletotrichum spp.</title>
        <authorList>
            <person name="Utami Y.D."/>
            <person name="Hiruma K."/>
        </authorList>
    </citation>
    <scope>NUCLEOTIDE SEQUENCE [LARGE SCALE GENOMIC DNA]</scope>
    <source>
        <strain evidence="6 7">MAFF 239500</strain>
    </source>
</reference>
<dbReference type="PANTHER" id="PTHR43806">
    <property type="entry name" value="PEPTIDASE S8"/>
    <property type="match status" value="1"/>
</dbReference>
<evidence type="ECO:0000256" key="2">
    <source>
        <dbReference type="ARBA" id="ARBA00022670"/>
    </source>
</evidence>
<keyword evidence="4" id="KW-0732">Signal</keyword>
<comment type="similarity">
    <text evidence="1">Belongs to the peptidase S8 family.</text>
</comment>
<dbReference type="EMBL" id="BQXU01000010">
    <property type="protein sequence ID" value="GKT44492.1"/>
    <property type="molecule type" value="Genomic_DNA"/>
</dbReference>
<dbReference type="Proteomes" id="UP001055115">
    <property type="component" value="Unassembled WGS sequence"/>
</dbReference>
<dbReference type="GO" id="GO:0006508">
    <property type="term" value="P:proteolysis"/>
    <property type="evidence" value="ECO:0007669"/>
    <property type="project" value="UniProtKB-KW"/>
</dbReference>
<protein>
    <submittedName>
        <fullName evidence="6">Subtilisin-like proteinase Spm1</fullName>
    </submittedName>
</protein>
<evidence type="ECO:0000256" key="1">
    <source>
        <dbReference type="ARBA" id="ARBA00011073"/>
    </source>
</evidence>
<evidence type="ECO:0000259" key="5">
    <source>
        <dbReference type="Pfam" id="PF05922"/>
    </source>
</evidence>
<dbReference type="InterPro" id="IPR010259">
    <property type="entry name" value="S8pro/Inhibitor_I9"/>
</dbReference>
<feature type="chain" id="PRO_5041316063" evidence="4">
    <location>
        <begin position="25"/>
        <end position="241"/>
    </location>
</feature>
<keyword evidence="3" id="KW-0720">Serine protease</keyword>
<keyword evidence="3" id="KW-0378">Hydrolase</keyword>
<feature type="signal peptide" evidence="4">
    <location>
        <begin position="1"/>
        <end position="24"/>
    </location>
</feature>
<dbReference type="GO" id="GO:0004252">
    <property type="term" value="F:serine-type endopeptidase activity"/>
    <property type="evidence" value="ECO:0007669"/>
    <property type="project" value="InterPro"/>
</dbReference>
<dbReference type="SUPFAM" id="SSF52743">
    <property type="entry name" value="Subtilisin-like"/>
    <property type="match status" value="1"/>
</dbReference>
<sequence>MVVLAKLACALCTSLVALVEPGIAAPYTQAEQNLTVIQGKWILEWVNTAHKRSLGLRQTTGIERTFGMDSFHAYTGEFDEEVVADIEVKHEVISIEPDHEVSLTVLTEIGNQPWGLASISPRTRFHSDVIEHQTYIYDTSAGTDTFAYGRAIKGYNFWPESGFEDEFGLGTHVAGIIGLLSFGVANNATIVDVKTNDLAYGTTAKVIEAIKWSVQNITNTPGRAGRSFINMILGKFPIFEL</sequence>
<dbReference type="InterPro" id="IPR050131">
    <property type="entry name" value="Peptidase_S8_subtilisin-like"/>
</dbReference>
<dbReference type="AlphaFoldDB" id="A0AA37L9S9"/>
<evidence type="ECO:0000313" key="6">
    <source>
        <dbReference type="EMBL" id="GKT44492.1"/>
    </source>
</evidence>
<name>A0AA37L9S9_9PEZI</name>
<dbReference type="SUPFAM" id="SSF54897">
    <property type="entry name" value="Protease propeptides/inhibitors"/>
    <property type="match status" value="1"/>
</dbReference>
<accession>A0AA37L9S9</accession>
<dbReference type="PANTHER" id="PTHR43806:SF13">
    <property type="entry name" value="SUBTILASE-TYPE PROTEINASE RRT12"/>
    <property type="match status" value="1"/>
</dbReference>
<dbReference type="RefSeq" id="XP_049126842.1">
    <property type="nucleotide sequence ID" value="XM_049270885.1"/>
</dbReference>
<feature type="domain" description="Inhibitor I9" evidence="5">
    <location>
        <begin position="44"/>
        <end position="103"/>
    </location>
</feature>
<organism evidence="6 7">
    <name type="scientific">Colletotrichum spaethianum</name>
    <dbReference type="NCBI Taxonomy" id="700344"/>
    <lineage>
        <taxon>Eukaryota</taxon>
        <taxon>Fungi</taxon>
        <taxon>Dikarya</taxon>
        <taxon>Ascomycota</taxon>
        <taxon>Pezizomycotina</taxon>
        <taxon>Sordariomycetes</taxon>
        <taxon>Hypocreomycetidae</taxon>
        <taxon>Glomerellales</taxon>
        <taxon>Glomerellaceae</taxon>
        <taxon>Colletotrichum</taxon>
        <taxon>Colletotrichum spaethianum species complex</taxon>
    </lineage>
</organism>
<keyword evidence="2" id="KW-0645">Protease</keyword>
<proteinExistence type="inferred from homology"/>
<comment type="caution">
    <text evidence="6">The sequence shown here is derived from an EMBL/GenBank/DDBJ whole genome shotgun (WGS) entry which is preliminary data.</text>
</comment>
<dbReference type="Gene3D" id="3.40.50.200">
    <property type="entry name" value="Peptidase S8/S53 domain"/>
    <property type="match status" value="1"/>
</dbReference>
<gene>
    <name evidence="6" type="ORF">ColSpa_04673</name>
</gene>